<reference evidence="4 5" key="1">
    <citation type="submission" date="2019-03" db="EMBL/GenBank/DDBJ databases">
        <title>Draft genome of Brevundimonas sp. a heavy metal resistant soil bacteria.</title>
        <authorList>
            <person name="Soto J."/>
        </authorList>
    </citation>
    <scope>NUCLEOTIDE SEQUENCE [LARGE SCALE GENOMIC DNA]</scope>
    <source>
        <strain evidence="4 5">B-10</strain>
    </source>
</reference>
<dbReference type="EMBL" id="SPVH01000007">
    <property type="protein sequence ID" value="TFW10943.1"/>
    <property type="molecule type" value="Genomic_DNA"/>
</dbReference>
<feature type="chain" id="PRO_5021243327" evidence="2">
    <location>
        <begin position="24"/>
        <end position="225"/>
    </location>
</feature>
<dbReference type="RefSeq" id="WP_135195772.1">
    <property type="nucleotide sequence ID" value="NZ_SPVH01000007.1"/>
</dbReference>
<dbReference type="Proteomes" id="UP000298216">
    <property type="component" value="Unassembled WGS sequence"/>
</dbReference>
<gene>
    <name evidence="4" type="ORF">EGY25_14690</name>
</gene>
<protein>
    <submittedName>
        <fullName evidence="4">SPOR domain-containing protein</fullName>
    </submittedName>
</protein>
<dbReference type="GO" id="GO:0042834">
    <property type="term" value="F:peptidoglycan binding"/>
    <property type="evidence" value="ECO:0007669"/>
    <property type="project" value="InterPro"/>
</dbReference>
<dbReference type="InterPro" id="IPR007730">
    <property type="entry name" value="SPOR-like_dom"/>
</dbReference>
<dbReference type="OrthoDB" id="7203131at2"/>
<comment type="caution">
    <text evidence="4">The sequence shown here is derived from an EMBL/GenBank/DDBJ whole genome shotgun (WGS) entry which is preliminary data.</text>
</comment>
<dbReference type="PROSITE" id="PS51724">
    <property type="entry name" value="SPOR"/>
    <property type="match status" value="1"/>
</dbReference>
<dbReference type="Gene3D" id="3.30.70.1070">
    <property type="entry name" value="Sporulation related repeat"/>
    <property type="match status" value="1"/>
</dbReference>
<feature type="compositionally biased region" description="Basic and acidic residues" evidence="1">
    <location>
        <begin position="55"/>
        <end position="67"/>
    </location>
</feature>
<dbReference type="AlphaFoldDB" id="A0A4Y9RPX0"/>
<feature type="region of interest" description="Disordered" evidence="1">
    <location>
        <begin position="49"/>
        <end position="68"/>
    </location>
</feature>
<dbReference type="SUPFAM" id="SSF110997">
    <property type="entry name" value="Sporulation related repeat"/>
    <property type="match status" value="1"/>
</dbReference>
<organism evidence="4 5">
    <name type="scientific">Brevundimonas intermedia</name>
    <dbReference type="NCBI Taxonomy" id="74315"/>
    <lineage>
        <taxon>Bacteria</taxon>
        <taxon>Pseudomonadati</taxon>
        <taxon>Pseudomonadota</taxon>
        <taxon>Alphaproteobacteria</taxon>
        <taxon>Caulobacterales</taxon>
        <taxon>Caulobacteraceae</taxon>
        <taxon>Brevundimonas</taxon>
    </lineage>
</organism>
<accession>A0A4Y9RPX0</accession>
<evidence type="ECO:0000259" key="3">
    <source>
        <dbReference type="PROSITE" id="PS51724"/>
    </source>
</evidence>
<evidence type="ECO:0000256" key="2">
    <source>
        <dbReference type="SAM" id="SignalP"/>
    </source>
</evidence>
<keyword evidence="2" id="KW-0732">Signal</keyword>
<name>A0A4Y9RPX0_9CAUL</name>
<proteinExistence type="predicted"/>
<evidence type="ECO:0000256" key="1">
    <source>
        <dbReference type="SAM" id="MobiDB-lite"/>
    </source>
</evidence>
<dbReference type="Pfam" id="PF05036">
    <property type="entry name" value="SPOR"/>
    <property type="match status" value="1"/>
</dbReference>
<evidence type="ECO:0000313" key="4">
    <source>
        <dbReference type="EMBL" id="TFW10943.1"/>
    </source>
</evidence>
<evidence type="ECO:0000313" key="5">
    <source>
        <dbReference type="Proteomes" id="UP000298216"/>
    </source>
</evidence>
<sequence length="225" mass="23454">MTPAEATRPVLIALACAGGLALAGCGAVDSDPHRFRSMAENVAAIDVPLTPGARDAGHRSAEQEGLRPTRFTPVKVAVMDPHAMWDARDAQAGLRPEAEDTGLRDAVIRVTQPVVQAAAPAVVKAAADEARARIQAPLLRPASLSVPTQGRTIQLGAYSSPAGAQQAWVRLRAKSDLAGLSPVFEEVQVNGRNLTRLKVGPVSTETAAAVCQSADVADAWCARNS</sequence>
<keyword evidence="5" id="KW-1185">Reference proteome</keyword>
<dbReference type="InterPro" id="IPR036680">
    <property type="entry name" value="SPOR-like_sf"/>
</dbReference>
<feature type="signal peptide" evidence="2">
    <location>
        <begin position="1"/>
        <end position="23"/>
    </location>
</feature>
<feature type="domain" description="SPOR" evidence="3">
    <location>
        <begin position="145"/>
        <end position="225"/>
    </location>
</feature>